<dbReference type="InterPro" id="IPR035926">
    <property type="entry name" value="NusB-like_sf"/>
</dbReference>
<dbReference type="HAMAP" id="MF_00073">
    <property type="entry name" value="NusB"/>
    <property type="match status" value="1"/>
</dbReference>
<dbReference type="Proteomes" id="UP001235966">
    <property type="component" value="Unassembled WGS sequence"/>
</dbReference>
<sequence>MSEPKSRRDGRRKGRSAQRQRALDVLFEIDFKQMRAGEALDLLESRKVESTHQVPIGEYGVQIVKAYLDNAENVDSMIEAASGSWALDRMAIVDRNLLRLGATELMNLDVDRPVVINEVASLAREFSTEKSVSFTMGILNRVAEIWELENSGRESEEN</sequence>
<evidence type="ECO:0000313" key="9">
    <source>
        <dbReference type="Proteomes" id="UP001235966"/>
    </source>
</evidence>
<dbReference type="Gene3D" id="1.10.940.10">
    <property type="entry name" value="NusB-like"/>
    <property type="match status" value="1"/>
</dbReference>
<dbReference type="RefSeq" id="WP_278057469.1">
    <property type="nucleotide sequence ID" value="NZ_CP121247.1"/>
</dbReference>
<evidence type="ECO:0000313" key="8">
    <source>
        <dbReference type="EMBL" id="MDP9800033.1"/>
    </source>
</evidence>
<dbReference type="SUPFAM" id="SSF48013">
    <property type="entry name" value="NusB-like"/>
    <property type="match status" value="1"/>
</dbReference>
<organism evidence="8 9">
    <name type="scientific">Arcanobacterium wilhelmae</name>
    <dbReference type="NCBI Taxonomy" id="1803177"/>
    <lineage>
        <taxon>Bacteria</taxon>
        <taxon>Bacillati</taxon>
        <taxon>Actinomycetota</taxon>
        <taxon>Actinomycetes</taxon>
        <taxon>Actinomycetales</taxon>
        <taxon>Actinomycetaceae</taxon>
        <taxon>Arcanobacterium</taxon>
    </lineage>
</organism>
<dbReference type="PANTHER" id="PTHR11078:SF3">
    <property type="entry name" value="ANTITERMINATION NUSB DOMAIN-CONTAINING PROTEIN"/>
    <property type="match status" value="1"/>
</dbReference>
<protein>
    <recommendedName>
        <fullName evidence="6">Transcription antitermination protein NusB</fullName>
    </recommendedName>
    <alternativeName>
        <fullName evidence="6">Antitermination factor NusB</fullName>
    </alternativeName>
</protein>
<evidence type="ECO:0000256" key="1">
    <source>
        <dbReference type="ARBA" id="ARBA00005952"/>
    </source>
</evidence>
<accession>A0ABT9N8K5</accession>
<dbReference type="EMBL" id="JAUSQW010000001">
    <property type="protein sequence ID" value="MDP9800033.1"/>
    <property type="molecule type" value="Genomic_DNA"/>
</dbReference>
<dbReference type="InterPro" id="IPR011605">
    <property type="entry name" value="NusB_fam"/>
</dbReference>
<evidence type="ECO:0000259" key="7">
    <source>
        <dbReference type="Pfam" id="PF01029"/>
    </source>
</evidence>
<dbReference type="NCBIfam" id="TIGR01951">
    <property type="entry name" value="nusB"/>
    <property type="match status" value="1"/>
</dbReference>
<evidence type="ECO:0000256" key="2">
    <source>
        <dbReference type="ARBA" id="ARBA00022814"/>
    </source>
</evidence>
<dbReference type="Pfam" id="PF01029">
    <property type="entry name" value="NusB"/>
    <property type="match status" value="1"/>
</dbReference>
<name>A0ABT9N8K5_9ACTO</name>
<comment type="caution">
    <text evidence="8">The sequence shown here is derived from an EMBL/GenBank/DDBJ whole genome shotgun (WGS) entry which is preliminary data.</text>
</comment>
<gene>
    <name evidence="6" type="primary">nusB</name>
    <name evidence="8" type="ORF">J2S49_000109</name>
</gene>
<keyword evidence="5 6" id="KW-0804">Transcription</keyword>
<evidence type="ECO:0000256" key="6">
    <source>
        <dbReference type="HAMAP-Rule" id="MF_00073"/>
    </source>
</evidence>
<keyword evidence="2 6" id="KW-0889">Transcription antitermination</keyword>
<comment type="function">
    <text evidence="6">Involved in transcription antitermination. Required for transcription of ribosomal RNA (rRNA) genes. Binds specifically to the boxA antiterminator sequence of the ribosomal RNA (rrn) operons.</text>
</comment>
<proteinExistence type="inferred from homology"/>
<evidence type="ECO:0000256" key="5">
    <source>
        <dbReference type="ARBA" id="ARBA00023163"/>
    </source>
</evidence>
<evidence type="ECO:0000256" key="3">
    <source>
        <dbReference type="ARBA" id="ARBA00022884"/>
    </source>
</evidence>
<feature type="domain" description="NusB/RsmB/TIM44" evidence="7">
    <location>
        <begin position="18"/>
        <end position="143"/>
    </location>
</feature>
<evidence type="ECO:0000256" key="4">
    <source>
        <dbReference type="ARBA" id="ARBA00023015"/>
    </source>
</evidence>
<dbReference type="PANTHER" id="PTHR11078">
    <property type="entry name" value="N UTILIZATION SUBSTANCE PROTEIN B-RELATED"/>
    <property type="match status" value="1"/>
</dbReference>
<keyword evidence="3 6" id="KW-0694">RNA-binding</keyword>
<keyword evidence="9" id="KW-1185">Reference proteome</keyword>
<keyword evidence="4 6" id="KW-0805">Transcription regulation</keyword>
<reference evidence="8 9" key="1">
    <citation type="submission" date="2023-07" db="EMBL/GenBank/DDBJ databases">
        <title>Sequencing the genomes of 1000 actinobacteria strains.</title>
        <authorList>
            <person name="Klenk H.-P."/>
        </authorList>
    </citation>
    <scope>NUCLEOTIDE SEQUENCE [LARGE SCALE GENOMIC DNA]</scope>
    <source>
        <strain evidence="8 9">DSM 102162</strain>
    </source>
</reference>
<dbReference type="InterPro" id="IPR006027">
    <property type="entry name" value="NusB_RsmB_TIM44"/>
</dbReference>
<comment type="similarity">
    <text evidence="1 6">Belongs to the NusB family.</text>
</comment>